<dbReference type="AlphaFoldDB" id="K0N4S3"/>
<dbReference type="PANTHER" id="PTHR45867">
    <property type="entry name" value="PURPLE ACID PHOSPHATASE"/>
    <property type="match status" value="1"/>
</dbReference>
<sequence length="412" mass="47889">MKVLRISRYLLFTGVCLFFMFNHSLLAAENALNSFPERIVLNITQTPHNSQAITWKTRETSTYPRVQVIRAAELLNPESTSKIFSARTTAVDLDKKTTAYHHSVVLDSLEPSTLYAYRVGDDSCWSEWNHFRTASMTSEPFTFLYFGDIQEQIHSMCSRIFRTALQTNPESKFWLFAGDMVNNGPDDMEWEKFFNALGWIPRTVPLVLLPGNHEYPDRRFILPKDYHITNLWRPHFTLPENGPKGLEETVFSFDYQGVCFIMLNGNEQIETQAGWLEKILSHNKQPWIIVAIHQPVYSISKRRNRTQFQEILVPIFDRYSVDLVLQGHDHGYCRTFPLKNHLQVPDGEKGTVYVISNAGPKFYPPSSRYDHLMAKTSSREMLFQSVRVDKNTLHYTARTVTNKVYDTFEIHK</sequence>
<organism evidence="5 6">
    <name type="scientific">Desulfobacula toluolica (strain DSM 7467 / Tol2)</name>
    <dbReference type="NCBI Taxonomy" id="651182"/>
    <lineage>
        <taxon>Bacteria</taxon>
        <taxon>Pseudomonadati</taxon>
        <taxon>Thermodesulfobacteriota</taxon>
        <taxon>Desulfobacteria</taxon>
        <taxon>Desulfobacterales</taxon>
        <taxon>Desulfobacteraceae</taxon>
        <taxon>Desulfobacula</taxon>
    </lineage>
</organism>
<keyword evidence="6" id="KW-1185">Reference proteome</keyword>
<feature type="chain" id="PRO_5003837231" evidence="2">
    <location>
        <begin position="28"/>
        <end position="412"/>
    </location>
</feature>
<evidence type="ECO:0000313" key="5">
    <source>
        <dbReference type="EMBL" id="CCK79104.1"/>
    </source>
</evidence>
<dbReference type="Gene3D" id="2.60.40.380">
    <property type="entry name" value="Purple acid phosphatase-like, N-terminal"/>
    <property type="match status" value="1"/>
</dbReference>
<feature type="domain" description="Purple acid phosphatase N-terminal" evidence="4">
    <location>
        <begin position="36"/>
        <end position="133"/>
    </location>
</feature>
<dbReference type="PATRIC" id="fig|651182.5.peg.1127"/>
<dbReference type="InterPro" id="IPR029052">
    <property type="entry name" value="Metallo-depent_PP-like"/>
</dbReference>
<proteinExistence type="predicted"/>
<evidence type="ECO:0000259" key="3">
    <source>
        <dbReference type="Pfam" id="PF00149"/>
    </source>
</evidence>
<dbReference type="Pfam" id="PF16656">
    <property type="entry name" value="Pur_ac_phosph_N"/>
    <property type="match status" value="1"/>
</dbReference>
<evidence type="ECO:0000259" key="4">
    <source>
        <dbReference type="Pfam" id="PF16656"/>
    </source>
</evidence>
<dbReference type="Pfam" id="PF00149">
    <property type="entry name" value="Metallophos"/>
    <property type="match status" value="1"/>
</dbReference>
<gene>
    <name evidence="5" type="ordered locus">TOL2_C09370</name>
</gene>
<evidence type="ECO:0000313" key="6">
    <source>
        <dbReference type="Proteomes" id="UP000007347"/>
    </source>
</evidence>
<dbReference type="InterPro" id="IPR015914">
    <property type="entry name" value="PAPs_N"/>
</dbReference>
<dbReference type="STRING" id="651182.TOL2_C09370"/>
<accession>K0N4S3</accession>
<dbReference type="EMBL" id="FO203503">
    <property type="protein sequence ID" value="CCK79104.1"/>
    <property type="molecule type" value="Genomic_DNA"/>
</dbReference>
<feature type="domain" description="Calcineurin-like phosphoesterase" evidence="3">
    <location>
        <begin position="142"/>
        <end position="332"/>
    </location>
</feature>
<name>K0N4S3_DESTT</name>
<evidence type="ECO:0000256" key="2">
    <source>
        <dbReference type="SAM" id="SignalP"/>
    </source>
</evidence>
<dbReference type="InterPro" id="IPR008963">
    <property type="entry name" value="Purple_acid_Pase-like_N"/>
</dbReference>
<keyword evidence="1 2" id="KW-0732">Signal</keyword>
<dbReference type="HOGENOM" id="CLU_035600_0_0_7"/>
<dbReference type="GO" id="GO:0046872">
    <property type="term" value="F:metal ion binding"/>
    <property type="evidence" value="ECO:0007669"/>
    <property type="project" value="InterPro"/>
</dbReference>
<evidence type="ECO:0000256" key="1">
    <source>
        <dbReference type="ARBA" id="ARBA00022729"/>
    </source>
</evidence>
<reference evidence="5 6" key="1">
    <citation type="journal article" date="2013" name="Environ. Microbiol.">
        <title>Complete genome, catabolic sub-proteomes and key-metabolites of Desulfobacula toluolica Tol2, a marine, aromatic compound-degrading, sulfate-reducing bacterium.</title>
        <authorList>
            <person name="Wohlbrand L."/>
            <person name="Jacob J.H."/>
            <person name="Kube M."/>
            <person name="Mussmann M."/>
            <person name="Jarling R."/>
            <person name="Beck A."/>
            <person name="Amann R."/>
            <person name="Wilkes H."/>
            <person name="Reinhardt R."/>
            <person name="Rabus R."/>
        </authorList>
    </citation>
    <scope>NUCLEOTIDE SEQUENCE [LARGE SCALE GENOMIC DNA]</scope>
    <source>
        <strain evidence="6">DSM 7467 / Tol2</strain>
    </source>
</reference>
<protein>
    <submittedName>
        <fullName evidence="5">Metallophosphoesterase</fullName>
    </submittedName>
</protein>
<dbReference type="InterPro" id="IPR004843">
    <property type="entry name" value="Calcineurin-like_PHP"/>
</dbReference>
<dbReference type="SUPFAM" id="SSF56300">
    <property type="entry name" value="Metallo-dependent phosphatases"/>
    <property type="match status" value="1"/>
</dbReference>
<dbReference type="GO" id="GO:0003993">
    <property type="term" value="F:acid phosphatase activity"/>
    <property type="evidence" value="ECO:0007669"/>
    <property type="project" value="InterPro"/>
</dbReference>
<dbReference type="KEGG" id="dto:TOL2_C09370"/>
<dbReference type="RefSeq" id="WP_014956454.1">
    <property type="nucleotide sequence ID" value="NC_018645.1"/>
</dbReference>
<feature type="signal peptide" evidence="2">
    <location>
        <begin position="1"/>
        <end position="27"/>
    </location>
</feature>
<dbReference type="Gene3D" id="3.60.21.10">
    <property type="match status" value="1"/>
</dbReference>
<dbReference type="SUPFAM" id="SSF49363">
    <property type="entry name" value="Purple acid phosphatase, N-terminal domain"/>
    <property type="match status" value="1"/>
</dbReference>
<dbReference type="OrthoDB" id="9804511at2"/>
<dbReference type="PANTHER" id="PTHR45867:SF3">
    <property type="entry name" value="ACID PHOSPHATASE TYPE 7"/>
    <property type="match status" value="1"/>
</dbReference>
<dbReference type="Proteomes" id="UP000007347">
    <property type="component" value="Chromosome"/>
</dbReference>